<keyword evidence="3" id="KW-1185">Reference proteome</keyword>
<accession>A0ABT0AMJ0</accession>
<sequence length="320" mass="37491">MNEAKDDKIAILMATYNGDKYIEEQIQSIINQTFRNWELFIRDDGSTDETEKKINKFTVTDQRIHQINDKLGNLGPCLNFGELIKTHLNHKYIMFADQDDVWLPNKIEISLDKIKKLEQANQNIPLLVYTNYYISDSNLNDQMIVYNKLDQNNISGRLLVHSWVMGCTSIINLSLARLAVDIPKEAENHDNWLAILASTIGKIEYLKEPTMIHRIHEENVTKNTNTNTLSNRLNRIREMISYGLPEKKKMLVKLKERLIEQNFDIPQVIEKYQKLLELKGIPSIIYANRNHFYAFTKKRTFIFYIQLLVSNRRGSENAKR</sequence>
<name>A0ABT0AMJ0_9LACT</name>
<dbReference type="SUPFAM" id="SSF53448">
    <property type="entry name" value="Nucleotide-diphospho-sugar transferases"/>
    <property type="match status" value="1"/>
</dbReference>
<dbReference type="EMBL" id="JAAEDA010000010">
    <property type="protein sequence ID" value="MCJ1977789.1"/>
    <property type="molecule type" value="Genomic_DNA"/>
</dbReference>
<protein>
    <submittedName>
        <fullName evidence="2">Glycosyltransferase family 2 protein</fullName>
    </submittedName>
</protein>
<comment type="caution">
    <text evidence="2">The sequence shown here is derived from an EMBL/GenBank/DDBJ whole genome shotgun (WGS) entry which is preliminary data.</text>
</comment>
<feature type="domain" description="Glycosyltransferase 2-like" evidence="1">
    <location>
        <begin position="11"/>
        <end position="119"/>
    </location>
</feature>
<dbReference type="PANTHER" id="PTHR22916">
    <property type="entry name" value="GLYCOSYLTRANSFERASE"/>
    <property type="match status" value="1"/>
</dbReference>
<dbReference type="Pfam" id="PF00535">
    <property type="entry name" value="Glycos_transf_2"/>
    <property type="match status" value="1"/>
</dbReference>
<dbReference type="CDD" id="cd04196">
    <property type="entry name" value="GT_2_like_d"/>
    <property type="match status" value="1"/>
</dbReference>
<evidence type="ECO:0000259" key="1">
    <source>
        <dbReference type="Pfam" id="PF00535"/>
    </source>
</evidence>
<dbReference type="RefSeq" id="WP_243914779.1">
    <property type="nucleotide sequence ID" value="NZ_JAAECY010000023.1"/>
</dbReference>
<dbReference type="Gene3D" id="3.90.550.10">
    <property type="entry name" value="Spore Coat Polysaccharide Biosynthesis Protein SpsA, Chain A"/>
    <property type="match status" value="1"/>
</dbReference>
<dbReference type="PANTHER" id="PTHR22916:SF3">
    <property type="entry name" value="UDP-GLCNAC:BETAGAL BETA-1,3-N-ACETYLGLUCOSAMINYLTRANSFERASE-LIKE PROTEIN 1"/>
    <property type="match status" value="1"/>
</dbReference>
<gene>
    <name evidence="2" type="ORF">GYN19_07450</name>
</gene>
<evidence type="ECO:0000313" key="3">
    <source>
        <dbReference type="Proteomes" id="UP001522462"/>
    </source>
</evidence>
<dbReference type="InterPro" id="IPR029044">
    <property type="entry name" value="Nucleotide-diphossugar_trans"/>
</dbReference>
<dbReference type="InterPro" id="IPR001173">
    <property type="entry name" value="Glyco_trans_2-like"/>
</dbReference>
<organism evidence="2 3">
    <name type="scientific">Pseudolactococcus paracarnosus</name>
    <dbReference type="NCBI Taxonomy" id="2749962"/>
    <lineage>
        <taxon>Bacteria</taxon>
        <taxon>Bacillati</taxon>
        <taxon>Bacillota</taxon>
        <taxon>Bacilli</taxon>
        <taxon>Lactobacillales</taxon>
        <taxon>Streptococcaceae</taxon>
        <taxon>Pseudolactococcus</taxon>
    </lineage>
</organism>
<proteinExistence type="predicted"/>
<dbReference type="Proteomes" id="UP001522462">
    <property type="component" value="Unassembled WGS sequence"/>
</dbReference>
<evidence type="ECO:0000313" key="2">
    <source>
        <dbReference type="EMBL" id="MCJ1977789.1"/>
    </source>
</evidence>
<reference evidence="2 3" key="1">
    <citation type="journal article" date="2022" name="Microbiol. Res.">
        <title>Comparative genome analysis, predicted lifestyle and antimicrobial strategies of Lactococcus carnosus and Lactococcus paracarnosus isolated from meat.</title>
        <authorList>
            <person name="Werum V."/>
            <person name="Ehrmann M."/>
            <person name="Vogel R."/>
            <person name="Hilgarth M."/>
        </authorList>
    </citation>
    <scope>NUCLEOTIDE SEQUENCE [LARGE SCALE GENOMIC DNA]</scope>
    <source>
        <strain evidence="2 3">TMW21897</strain>
    </source>
</reference>